<sequence length="320" mass="36194">MNEKYKPDWAGEDLLSRFVNLLIQTPPLYGVMKHQARRVLITTAEKNGIPWRKIAQRLADSEVKDSLGAIADEKIDYPDYYQVPFHAYKRGNLCWEAACEAIPATQAMALRVWPQEEITWETAQERLRSSFHQVLEQYSPASVTDILDLGCSVGISTLALHRYYTQRQKSPVRTVGLDLSPYMLAVAKISDEQGEIDQWVHGKAENTGFPDNSFDVITLQFVLHELPRQASRAIFQEALRILKPGGCLAIVDNNPTSPVIQNLPPALFVLMKSTEPWSDDYYTFDIENALQEVGFTYKTTVASDPRHRTIIAIKPSVVTL</sequence>
<dbReference type="PANTHER" id="PTHR42912">
    <property type="entry name" value="METHYLTRANSFERASE"/>
    <property type="match status" value="1"/>
</dbReference>
<dbReference type="RefSeq" id="WP_194031764.1">
    <property type="nucleotide sequence ID" value="NZ_JADEWZ010000056.1"/>
</dbReference>
<dbReference type="GO" id="GO:0032259">
    <property type="term" value="P:methylation"/>
    <property type="evidence" value="ECO:0007669"/>
    <property type="project" value="UniProtKB-KW"/>
</dbReference>
<gene>
    <name evidence="2" type="ORF">IQ249_22585</name>
</gene>
<dbReference type="Proteomes" id="UP000654482">
    <property type="component" value="Unassembled WGS sequence"/>
</dbReference>
<reference evidence="2" key="1">
    <citation type="submission" date="2020-10" db="EMBL/GenBank/DDBJ databases">
        <authorList>
            <person name="Castelo-Branco R."/>
            <person name="Eusebio N."/>
            <person name="Adriana R."/>
            <person name="Vieira A."/>
            <person name="Brugerolle De Fraissinette N."/>
            <person name="Rezende De Castro R."/>
            <person name="Schneider M.P."/>
            <person name="Vasconcelos V."/>
            <person name="Leao P.N."/>
        </authorList>
    </citation>
    <scope>NUCLEOTIDE SEQUENCE</scope>
    <source>
        <strain evidence="2">LEGE 07157</strain>
    </source>
</reference>
<protein>
    <submittedName>
        <fullName evidence="2">Class I SAM-dependent methyltransferase</fullName>
    </submittedName>
</protein>
<dbReference type="SUPFAM" id="SSF53335">
    <property type="entry name" value="S-adenosyl-L-methionine-dependent methyltransferases"/>
    <property type="match status" value="1"/>
</dbReference>
<dbReference type="Pfam" id="PF08241">
    <property type="entry name" value="Methyltransf_11"/>
    <property type="match status" value="1"/>
</dbReference>
<dbReference type="PANTHER" id="PTHR42912:SF80">
    <property type="entry name" value="METHYLTRANSFERASE DOMAIN-CONTAINING PROTEIN"/>
    <property type="match status" value="1"/>
</dbReference>
<dbReference type="Gene3D" id="3.40.50.150">
    <property type="entry name" value="Vaccinia Virus protein VP39"/>
    <property type="match status" value="1"/>
</dbReference>
<dbReference type="EMBL" id="JADEWZ010000056">
    <property type="protein sequence ID" value="MBE9118680.1"/>
    <property type="molecule type" value="Genomic_DNA"/>
</dbReference>
<dbReference type="InterPro" id="IPR013216">
    <property type="entry name" value="Methyltransf_11"/>
</dbReference>
<evidence type="ECO:0000313" key="3">
    <source>
        <dbReference type="Proteomes" id="UP000654482"/>
    </source>
</evidence>
<dbReference type="GO" id="GO:0008757">
    <property type="term" value="F:S-adenosylmethionine-dependent methyltransferase activity"/>
    <property type="evidence" value="ECO:0007669"/>
    <property type="project" value="InterPro"/>
</dbReference>
<feature type="domain" description="Methyltransferase type 11" evidence="1">
    <location>
        <begin position="147"/>
        <end position="250"/>
    </location>
</feature>
<keyword evidence="2" id="KW-0808">Transferase</keyword>
<name>A0A8J7JFD0_9CYAN</name>
<dbReference type="CDD" id="cd02440">
    <property type="entry name" value="AdoMet_MTases"/>
    <property type="match status" value="1"/>
</dbReference>
<dbReference type="AlphaFoldDB" id="A0A8J7JFD0"/>
<comment type="caution">
    <text evidence="2">The sequence shown here is derived from an EMBL/GenBank/DDBJ whole genome shotgun (WGS) entry which is preliminary data.</text>
</comment>
<evidence type="ECO:0000313" key="2">
    <source>
        <dbReference type="EMBL" id="MBE9118680.1"/>
    </source>
</evidence>
<keyword evidence="3" id="KW-1185">Reference proteome</keyword>
<organism evidence="2 3">
    <name type="scientific">Lusitaniella coriacea LEGE 07157</name>
    <dbReference type="NCBI Taxonomy" id="945747"/>
    <lineage>
        <taxon>Bacteria</taxon>
        <taxon>Bacillati</taxon>
        <taxon>Cyanobacteriota</taxon>
        <taxon>Cyanophyceae</taxon>
        <taxon>Spirulinales</taxon>
        <taxon>Lusitaniellaceae</taxon>
        <taxon>Lusitaniella</taxon>
    </lineage>
</organism>
<dbReference type="InterPro" id="IPR029063">
    <property type="entry name" value="SAM-dependent_MTases_sf"/>
</dbReference>
<evidence type="ECO:0000259" key="1">
    <source>
        <dbReference type="Pfam" id="PF08241"/>
    </source>
</evidence>
<dbReference type="InterPro" id="IPR050508">
    <property type="entry name" value="Methyltransf_Superfamily"/>
</dbReference>
<proteinExistence type="predicted"/>
<accession>A0A8J7JFD0</accession>
<keyword evidence="2" id="KW-0489">Methyltransferase</keyword>